<evidence type="ECO:0000259" key="10">
    <source>
        <dbReference type="PROSITE" id="PS50928"/>
    </source>
</evidence>
<dbReference type="InterPro" id="IPR005667">
    <property type="entry name" value="Sulph_transpt2"/>
</dbReference>
<dbReference type="EMBL" id="BMOD01000003">
    <property type="protein sequence ID" value="GGJ28594.1"/>
    <property type="molecule type" value="Genomic_DNA"/>
</dbReference>
<evidence type="ECO:0000256" key="6">
    <source>
        <dbReference type="ARBA" id="ARBA00023032"/>
    </source>
</evidence>
<comment type="similarity">
    <text evidence="9">Belongs to the binding-protein-dependent transport system permease family. CysTW subfamily.</text>
</comment>
<feature type="domain" description="ABC transmembrane type-1" evidence="10">
    <location>
        <begin position="52"/>
        <end position="255"/>
    </location>
</feature>
<evidence type="ECO:0000313" key="11">
    <source>
        <dbReference type="EMBL" id="GGJ28594.1"/>
    </source>
</evidence>
<feature type="transmembrane region" description="Helical" evidence="9">
    <location>
        <begin position="176"/>
        <end position="198"/>
    </location>
</feature>
<proteinExistence type="inferred from homology"/>
<feature type="transmembrane region" description="Helical" evidence="9">
    <location>
        <begin position="49"/>
        <end position="78"/>
    </location>
</feature>
<evidence type="ECO:0000256" key="9">
    <source>
        <dbReference type="RuleBase" id="RU366001"/>
    </source>
</evidence>
<comment type="subcellular location">
    <subcellularLocation>
        <location evidence="1">Membrane</location>
        <topology evidence="1">Multi-pass membrane protein</topology>
    </subcellularLocation>
</comment>
<dbReference type="InterPro" id="IPR000515">
    <property type="entry name" value="MetI-like"/>
</dbReference>
<feature type="transmembrane region" description="Helical" evidence="9">
    <location>
        <begin position="7"/>
        <end position="29"/>
    </location>
</feature>
<dbReference type="InterPro" id="IPR011865">
    <property type="entry name" value="CysT_permease"/>
</dbReference>
<dbReference type="CDD" id="cd06261">
    <property type="entry name" value="TM_PBP2"/>
    <property type="match status" value="1"/>
</dbReference>
<comment type="function">
    <text evidence="8">Part of the ABC transporter complex CysAWTP (TC 3.A.1.6.1) involved in sulfate/thiosulfate import. Probably responsible for the translocation of the substrate across the membrane.</text>
</comment>
<protein>
    <recommendedName>
        <fullName evidence="9">Sulfate transport system permease protein CysT</fullName>
    </recommendedName>
</protein>
<evidence type="ECO:0000256" key="4">
    <source>
        <dbReference type="ARBA" id="ARBA00022692"/>
    </source>
</evidence>
<dbReference type="NCBIfam" id="TIGR02139">
    <property type="entry name" value="permease_CysT"/>
    <property type="match status" value="1"/>
</dbReference>
<keyword evidence="7 9" id="KW-0472">Membrane</keyword>
<keyword evidence="4 9" id="KW-0812">Transmembrane</keyword>
<comment type="subunit">
    <text evidence="2">The complex is composed of two ATP-binding proteins (CysA), two transmembrane proteins (CysT and CysW) and a solute-binding protein (CysP).</text>
</comment>
<evidence type="ECO:0000256" key="7">
    <source>
        <dbReference type="ARBA" id="ARBA00023136"/>
    </source>
</evidence>
<keyword evidence="6 9" id="KW-0764">Sulfate transport</keyword>
<evidence type="ECO:0000256" key="3">
    <source>
        <dbReference type="ARBA" id="ARBA00022448"/>
    </source>
</evidence>
<gene>
    <name evidence="11" type="ORF">GCM10008938_13330</name>
</gene>
<dbReference type="Pfam" id="PF00528">
    <property type="entry name" value="BPD_transp_1"/>
    <property type="match status" value="1"/>
</dbReference>
<evidence type="ECO:0000313" key="12">
    <source>
        <dbReference type="Proteomes" id="UP000632222"/>
    </source>
</evidence>
<keyword evidence="12" id="KW-1185">Reference proteome</keyword>
<reference evidence="12" key="1">
    <citation type="journal article" date="2019" name="Int. J. Syst. Evol. Microbiol.">
        <title>The Global Catalogue of Microorganisms (GCM) 10K type strain sequencing project: providing services to taxonomists for standard genome sequencing and annotation.</title>
        <authorList>
            <consortium name="The Broad Institute Genomics Platform"/>
            <consortium name="The Broad Institute Genome Sequencing Center for Infectious Disease"/>
            <person name="Wu L."/>
            <person name="Ma J."/>
        </authorList>
    </citation>
    <scope>NUCLEOTIDE SEQUENCE [LARGE SCALE GENOMIC DNA]</scope>
    <source>
        <strain evidence="12">JCM 14370</strain>
    </source>
</reference>
<dbReference type="SUPFAM" id="SSF161098">
    <property type="entry name" value="MetI-like"/>
    <property type="match status" value="1"/>
</dbReference>
<evidence type="ECO:0000256" key="2">
    <source>
        <dbReference type="ARBA" id="ARBA00011779"/>
    </source>
</evidence>
<feature type="transmembrane region" description="Helical" evidence="9">
    <location>
        <begin position="90"/>
        <end position="112"/>
    </location>
</feature>
<comment type="function">
    <text evidence="9">Part of the ABC transporter complex (TC 3.A.1.6.1) involved in sulfate/thiosulfate import.</text>
</comment>
<dbReference type="Proteomes" id="UP000632222">
    <property type="component" value="Unassembled WGS sequence"/>
</dbReference>
<name>A0ABQ2CWU9_9DEIO</name>
<dbReference type="InterPro" id="IPR035906">
    <property type="entry name" value="MetI-like_sf"/>
</dbReference>
<keyword evidence="3 9" id="KW-0813">Transport</keyword>
<dbReference type="PANTHER" id="PTHR30406:SF8">
    <property type="entry name" value="SULFATE TRANSPORT SYSTEM PERMEASE PROTEIN CYST"/>
    <property type="match status" value="1"/>
</dbReference>
<dbReference type="PANTHER" id="PTHR30406">
    <property type="entry name" value="SULFATE TRANSPORT SYSTEM PERMEASE PROTEIN"/>
    <property type="match status" value="1"/>
</dbReference>
<dbReference type="PROSITE" id="PS50928">
    <property type="entry name" value="ABC_TM1"/>
    <property type="match status" value="1"/>
</dbReference>
<accession>A0ABQ2CWU9</accession>
<comment type="caution">
    <text evidence="11">The sequence shown here is derived from an EMBL/GenBank/DDBJ whole genome shotgun (WGS) entry which is preliminary data.</text>
</comment>
<organism evidence="11 12">
    <name type="scientific">Deinococcus roseus</name>
    <dbReference type="NCBI Taxonomy" id="392414"/>
    <lineage>
        <taxon>Bacteria</taxon>
        <taxon>Thermotogati</taxon>
        <taxon>Deinococcota</taxon>
        <taxon>Deinococci</taxon>
        <taxon>Deinococcales</taxon>
        <taxon>Deinococcaceae</taxon>
        <taxon>Deinococcus</taxon>
    </lineage>
</organism>
<dbReference type="Gene3D" id="1.10.3720.10">
    <property type="entry name" value="MetI-like"/>
    <property type="match status" value="1"/>
</dbReference>
<keyword evidence="5 9" id="KW-1133">Transmembrane helix</keyword>
<feature type="transmembrane region" description="Helical" evidence="9">
    <location>
        <begin position="234"/>
        <end position="254"/>
    </location>
</feature>
<comment type="caution">
    <text evidence="9">Lacks conserved residue(s) required for the propagation of feature annotation.</text>
</comment>
<evidence type="ECO:0000256" key="1">
    <source>
        <dbReference type="ARBA" id="ARBA00004141"/>
    </source>
</evidence>
<evidence type="ECO:0000256" key="5">
    <source>
        <dbReference type="ARBA" id="ARBA00022989"/>
    </source>
</evidence>
<sequence length="269" mass="29133">MIPGFHFTLYFTLIYLLLIVLVPLGGLFVKTASLSWSQFWEVVLSARVLASFRVTFGSALVASLINIVFGLITAWVLVRYHFWGKRIVDAFIDLPFALPTAVAGITLTSLLAPNGWVGQYLAPLGIKAAYSQLGIVLALTFIGLPFVVRSVQPVLEALSKDTEEAAESLGASRGQVFFRVILPEILPAVLTGFTLAFARTVGEYGSVIFISGNMPMQTEIIPLLIVSKLEQYDYSGATAIASVMLVVSFVLLLLSNFLQARAARKLGAA</sequence>
<dbReference type="NCBIfam" id="TIGR00969">
    <property type="entry name" value="3a0106s02"/>
    <property type="match status" value="1"/>
</dbReference>
<evidence type="ECO:0000256" key="8">
    <source>
        <dbReference type="ARBA" id="ARBA00025323"/>
    </source>
</evidence>
<feature type="transmembrane region" description="Helical" evidence="9">
    <location>
        <begin position="132"/>
        <end position="155"/>
    </location>
</feature>